<reference evidence="3" key="2">
    <citation type="journal article" date="2021" name="PeerJ">
        <title>Extensive microbial diversity within the chicken gut microbiome revealed by metagenomics and culture.</title>
        <authorList>
            <person name="Gilroy R."/>
            <person name="Ravi A."/>
            <person name="Getino M."/>
            <person name="Pursley I."/>
            <person name="Horton D.L."/>
            <person name="Alikhan N.F."/>
            <person name="Baker D."/>
            <person name="Gharbi K."/>
            <person name="Hall N."/>
            <person name="Watson M."/>
            <person name="Adriaenssens E.M."/>
            <person name="Foster-Nyarko E."/>
            <person name="Jarju S."/>
            <person name="Secka A."/>
            <person name="Antonio M."/>
            <person name="Oren A."/>
            <person name="Chaudhuri R.R."/>
            <person name="La Ragione R."/>
            <person name="Hildebrand F."/>
            <person name="Pallen M.J."/>
        </authorList>
    </citation>
    <scope>NUCLEOTIDE SEQUENCE</scope>
    <source>
        <strain evidence="3">CHK33-4379</strain>
    </source>
</reference>
<dbReference type="InterPro" id="IPR036291">
    <property type="entry name" value="NAD(P)-bd_dom_sf"/>
</dbReference>
<dbReference type="Proteomes" id="UP000824136">
    <property type="component" value="Unassembled WGS sequence"/>
</dbReference>
<dbReference type="Gene3D" id="3.40.50.720">
    <property type="entry name" value="NAD(P)-binding Rossmann-like Domain"/>
    <property type="match status" value="1"/>
</dbReference>
<dbReference type="SUPFAM" id="SSF51735">
    <property type="entry name" value="NAD(P)-binding Rossmann-fold domains"/>
    <property type="match status" value="1"/>
</dbReference>
<dbReference type="Pfam" id="PF02826">
    <property type="entry name" value="2-Hacid_dh_C"/>
    <property type="match status" value="1"/>
</dbReference>
<dbReference type="EMBL" id="DVLL01000002">
    <property type="protein sequence ID" value="HIT58185.1"/>
    <property type="molecule type" value="Genomic_DNA"/>
</dbReference>
<comment type="caution">
    <text evidence="3">The sequence shown here is derived from an EMBL/GenBank/DDBJ whole genome shotgun (WGS) entry which is preliminary data.</text>
</comment>
<protein>
    <recommendedName>
        <fullName evidence="5">Dipicolinate synthase subunit A</fullName>
    </recommendedName>
</protein>
<evidence type="ECO:0008006" key="5">
    <source>
        <dbReference type="Google" id="ProtNLM"/>
    </source>
</evidence>
<evidence type="ECO:0000259" key="1">
    <source>
        <dbReference type="Pfam" id="PF02826"/>
    </source>
</evidence>
<organism evidence="3 4">
    <name type="scientific">Candidatus Faeciplasma pullistercoris</name>
    <dbReference type="NCBI Taxonomy" id="2840800"/>
    <lineage>
        <taxon>Bacteria</taxon>
        <taxon>Bacillati</taxon>
        <taxon>Bacillota</taxon>
        <taxon>Clostridia</taxon>
        <taxon>Eubacteriales</taxon>
        <taxon>Oscillospiraceae</taxon>
        <taxon>Oscillospiraceae incertae sedis</taxon>
        <taxon>Candidatus Faeciplasma</taxon>
    </lineage>
</organism>
<name>A0A9D1GTW0_9FIRM</name>
<reference evidence="3" key="1">
    <citation type="submission" date="2020-10" db="EMBL/GenBank/DDBJ databases">
        <authorList>
            <person name="Gilroy R."/>
        </authorList>
    </citation>
    <scope>NUCLEOTIDE SEQUENCE</scope>
    <source>
        <strain evidence="3">CHK33-4379</strain>
    </source>
</reference>
<dbReference type="AlphaFoldDB" id="A0A9D1GTW0"/>
<gene>
    <name evidence="3" type="ORF">IAC39_00440</name>
</gene>
<dbReference type="Pfam" id="PF16924">
    <property type="entry name" value="DpaA_N"/>
    <property type="match status" value="1"/>
</dbReference>
<feature type="domain" description="Dipicolinate synthase subunit A N-terminal" evidence="2">
    <location>
        <begin position="4"/>
        <end position="115"/>
    </location>
</feature>
<evidence type="ECO:0000259" key="2">
    <source>
        <dbReference type="Pfam" id="PF16924"/>
    </source>
</evidence>
<proteinExistence type="predicted"/>
<dbReference type="InterPro" id="IPR006140">
    <property type="entry name" value="D-isomer_DH_NAD-bd"/>
</dbReference>
<dbReference type="InterPro" id="IPR031629">
    <property type="entry name" value="DpaA_N"/>
</dbReference>
<sequence length="287" mass="30395">MKSVVVLGGDMRGAYCAGRLSREKGYNVVVSGLKGRAEGDKEERLPEHADILVLPYVSLTSGEDGRMYISSVQAGERISFESAAGLVKRGTAVFCGRLPEQCAKALIDRGAKLYDWFSDEELTLKNAALTAEGAAQIITGESKDGVGGSNILILGCGRVARACAELFCSMGGSVTVAARKESDRRFAVSQGWSGAALDDIDSWRRADVIVNTIPARVIGEKELKNVKPGGWILELASKPYGLDFEEAKRLGVRAVLGSGLPGKFTPEAAGENMACYVIKAAGGDLSE</sequence>
<evidence type="ECO:0000313" key="3">
    <source>
        <dbReference type="EMBL" id="HIT58185.1"/>
    </source>
</evidence>
<feature type="domain" description="D-isomer specific 2-hydroxyacid dehydrogenase NAD-binding" evidence="1">
    <location>
        <begin position="145"/>
        <end position="235"/>
    </location>
</feature>
<accession>A0A9D1GTW0</accession>
<evidence type="ECO:0000313" key="4">
    <source>
        <dbReference type="Proteomes" id="UP000824136"/>
    </source>
</evidence>
<dbReference type="GO" id="GO:0051287">
    <property type="term" value="F:NAD binding"/>
    <property type="evidence" value="ECO:0007669"/>
    <property type="project" value="InterPro"/>
</dbReference>